<dbReference type="Gene3D" id="3.40.50.2300">
    <property type="match status" value="1"/>
</dbReference>
<evidence type="ECO:0000256" key="4">
    <source>
        <dbReference type="ARBA" id="ARBA00023125"/>
    </source>
</evidence>
<dbReference type="AlphaFoldDB" id="A0A8X8K1G0"/>
<name>A0A8X8K1G0_9GAMM</name>
<keyword evidence="3" id="KW-0805">Transcription regulation</keyword>
<dbReference type="PANTHER" id="PTHR48111">
    <property type="entry name" value="REGULATOR OF RPOS"/>
    <property type="match status" value="1"/>
</dbReference>
<keyword evidence="1 6" id="KW-0597">Phosphoprotein</keyword>
<dbReference type="SMART" id="SM00448">
    <property type="entry name" value="REC"/>
    <property type="match status" value="1"/>
</dbReference>
<dbReference type="PROSITE" id="PS50110">
    <property type="entry name" value="RESPONSE_REGULATORY"/>
    <property type="match status" value="1"/>
</dbReference>
<keyword evidence="9" id="KW-1185">Reference proteome</keyword>
<dbReference type="Pfam" id="PF00072">
    <property type="entry name" value="Response_reg"/>
    <property type="match status" value="1"/>
</dbReference>
<protein>
    <submittedName>
        <fullName evidence="8">Response regulator</fullName>
    </submittedName>
</protein>
<dbReference type="InterPro" id="IPR011006">
    <property type="entry name" value="CheY-like_superfamily"/>
</dbReference>
<dbReference type="EMBL" id="JACSQS010000001">
    <property type="protein sequence ID" value="MBD7952915.1"/>
    <property type="molecule type" value="Genomic_DNA"/>
</dbReference>
<organism evidence="8 9">
    <name type="scientific">Stenotrophomonas lacuserhaii</name>
    <dbReference type="NCBI Taxonomy" id="2760084"/>
    <lineage>
        <taxon>Bacteria</taxon>
        <taxon>Pseudomonadati</taxon>
        <taxon>Pseudomonadota</taxon>
        <taxon>Gammaproteobacteria</taxon>
        <taxon>Lysobacterales</taxon>
        <taxon>Lysobacteraceae</taxon>
        <taxon>Stenotrophomonas</taxon>
    </lineage>
</organism>
<evidence type="ECO:0000256" key="6">
    <source>
        <dbReference type="PROSITE-ProRule" id="PRU00169"/>
    </source>
</evidence>
<comment type="caution">
    <text evidence="8">The sequence shown here is derived from an EMBL/GenBank/DDBJ whole genome shotgun (WGS) entry which is preliminary data.</text>
</comment>
<dbReference type="InterPro" id="IPR039420">
    <property type="entry name" value="WalR-like"/>
</dbReference>
<dbReference type="GO" id="GO:0006355">
    <property type="term" value="P:regulation of DNA-templated transcription"/>
    <property type="evidence" value="ECO:0007669"/>
    <property type="project" value="TreeGrafter"/>
</dbReference>
<dbReference type="SUPFAM" id="SSF52172">
    <property type="entry name" value="CheY-like"/>
    <property type="match status" value="1"/>
</dbReference>
<evidence type="ECO:0000256" key="1">
    <source>
        <dbReference type="ARBA" id="ARBA00022553"/>
    </source>
</evidence>
<dbReference type="GO" id="GO:0000976">
    <property type="term" value="F:transcription cis-regulatory region binding"/>
    <property type="evidence" value="ECO:0007669"/>
    <property type="project" value="TreeGrafter"/>
</dbReference>
<keyword evidence="2" id="KW-0902">Two-component regulatory system</keyword>
<dbReference type="InterPro" id="IPR001789">
    <property type="entry name" value="Sig_transdc_resp-reg_receiver"/>
</dbReference>
<sequence length="130" mass="14412">MNRPDTRTRTENGAAPRILVVEDELELSTLLQTILVGEGYQVEQAYSLSDALHSLDEEAFDAAVLDVELRDGLVFSVADRLKARGIPFFFLSAVYRGVVPVAHRDVPFLGKPYELDELKGYLAESLRSAS</sequence>
<evidence type="ECO:0000313" key="9">
    <source>
        <dbReference type="Proteomes" id="UP000636938"/>
    </source>
</evidence>
<proteinExistence type="predicted"/>
<gene>
    <name evidence="8" type="ORF">H9654_01750</name>
</gene>
<evidence type="ECO:0000259" key="7">
    <source>
        <dbReference type="PROSITE" id="PS50110"/>
    </source>
</evidence>
<evidence type="ECO:0000256" key="5">
    <source>
        <dbReference type="ARBA" id="ARBA00023163"/>
    </source>
</evidence>
<dbReference type="PANTHER" id="PTHR48111:SF1">
    <property type="entry name" value="TWO-COMPONENT RESPONSE REGULATOR ORR33"/>
    <property type="match status" value="1"/>
</dbReference>
<evidence type="ECO:0000313" key="8">
    <source>
        <dbReference type="EMBL" id="MBD7952915.1"/>
    </source>
</evidence>
<dbReference type="Proteomes" id="UP000636938">
    <property type="component" value="Unassembled WGS sequence"/>
</dbReference>
<dbReference type="GO" id="GO:0032993">
    <property type="term" value="C:protein-DNA complex"/>
    <property type="evidence" value="ECO:0007669"/>
    <property type="project" value="TreeGrafter"/>
</dbReference>
<evidence type="ECO:0000256" key="2">
    <source>
        <dbReference type="ARBA" id="ARBA00023012"/>
    </source>
</evidence>
<keyword evidence="5" id="KW-0804">Transcription</keyword>
<keyword evidence="4" id="KW-0238">DNA-binding</keyword>
<evidence type="ECO:0000256" key="3">
    <source>
        <dbReference type="ARBA" id="ARBA00023015"/>
    </source>
</evidence>
<accession>A0A8X8K1G0</accession>
<feature type="modified residue" description="4-aspartylphosphate" evidence="6">
    <location>
        <position position="66"/>
    </location>
</feature>
<dbReference type="GO" id="GO:0005829">
    <property type="term" value="C:cytosol"/>
    <property type="evidence" value="ECO:0007669"/>
    <property type="project" value="TreeGrafter"/>
</dbReference>
<dbReference type="GO" id="GO:0000156">
    <property type="term" value="F:phosphorelay response regulator activity"/>
    <property type="evidence" value="ECO:0007669"/>
    <property type="project" value="TreeGrafter"/>
</dbReference>
<reference evidence="8 9" key="1">
    <citation type="submission" date="2020-08" db="EMBL/GenBank/DDBJ databases">
        <title>A Genomic Blueprint of the Chicken Gut Microbiome.</title>
        <authorList>
            <person name="Gilroy R."/>
            <person name="Ravi A."/>
            <person name="Getino M."/>
            <person name="Pursley I."/>
            <person name="Horton D.L."/>
            <person name="Alikhan N.-F."/>
            <person name="Baker D."/>
            <person name="Gharbi K."/>
            <person name="Hall N."/>
            <person name="Watson M."/>
            <person name="Adriaenssens E.M."/>
            <person name="Foster-Nyarko E."/>
            <person name="Jarju S."/>
            <person name="Secka A."/>
            <person name="Antonio M."/>
            <person name="Oren A."/>
            <person name="Chaudhuri R."/>
            <person name="La Ragione R.M."/>
            <person name="Hildebrand F."/>
            <person name="Pallen M.J."/>
        </authorList>
    </citation>
    <scope>NUCLEOTIDE SEQUENCE [LARGE SCALE GENOMIC DNA]</scope>
    <source>
        <strain evidence="8 9">Sa5BUN4</strain>
    </source>
</reference>
<feature type="domain" description="Response regulatory" evidence="7">
    <location>
        <begin position="17"/>
        <end position="126"/>
    </location>
</feature>